<dbReference type="EMBL" id="JANIIK010000039">
    <property type="protein sequence ID" value="KAJ3609463.1"/>
    <property type="molecule type" value="Genomic_DNA"/>
</dbReference>
<name>A0A9Q0ITB5_9TELE</name>
<sequence>MEERRRGEEEERRRGREEKRRRTTGDEMHLFLSPYLANPIRSMGREPSSQSTVRPETPPLPLSPVTADSPIYAIVIADH</sequence>
<proteinExistence type="predicted"/>
<accession>A0A9Q0ITB5</accession>
<evidence type="ECO:0000256" key="1">
    <source>
        <dbReference type="SAM" id="MobiDB-lite"/>
    </source>
</evidence>
<dbReference type="Proteomes" id="UP001148018">
    <property type="component" value="Unassembled WGS sequence"/>
</dbReference>
<gene>
    <name evidence="2" type="ORF">NHX12_023984</name>
</gene>
<feature type="compositionally biased region" description="Basic and acidic residues" evidence="1">
    <location>
        <begin position="1"/>
        <end position="29"/>
    </location>
</feature>
<evidence type="ECO:0000313" key="3">
    <source>
        <dbReference type="Proteomes" id="UP001148018"/>
    </source>
</evidence>
<reference evidence="2" key="1">
    <citation type="submission" date="2022-07" db="EMBL/GenBank/DDBJ databases">
        <title>Chromosome-level genome of Muraenolepis orangiensis.</title>
        <authorList>
            <person name="Kim J."/>
        </authorList>
    </citation>
    <scope>NUCLEOTIDE SEQUENCE</scope>
    <source>
        <strain evidence="2">KU_S4_2022</strain>
        <tissue evidence="2">Muscle</tissue>
    </source>
</reference>
<protein>
    <submittedName>
        <fullName evidence="2">Uncharacterized protein</fullName>
    </submittedName>
</protein>
<evidence type="ECO:0000313" key="2">
    <source>
        <dbReference type="EMBL" id="KAJ3609463.1"/>
    </source>
</evidence>
<dbReference type="AlphaFoldDB" id="A0A9Q0ITB5"/>
<keyword evidence="3" id="KW-1185">Reference proteome</keyword>
<organism evidence="2 3">
    <name type="scientific">Muraenolepis orangiensis</name>
    <name type="common">Patagonian moray cod</name>
    <dbReference type="NCBI Taxonomy" id="630683"/>
    <lineage>
        <taxon>Eukaryota</taxon>
        <taxon>Metazoa</taxon>
        <taxon>Chordata</taxon>
        <taxon>Craniata</taxon>
        <taxon>Vertebrata</taxon>
        <taxon>Euteleostomi</taxon>
        <taxon>Actinopterygii</taxon>
        <taxon>Neopterygii</taxon>
        <taxon>Teleostei</taxon>
        <taxon>Neoteleostei</taxon>
        <taxon>Acanthomorphata</taxon>
        <taxon>Zeiogadaria</taxon>
        <taxon>Gadariae</taxon>
        <taxon>Gadiformes</taxon>
        <taxon>Muraenolepidoidei</taxon>
        <taxon>Muraenolepididae</taxon>
        <taxon>Muraenolepis</taxon>
    </lineage>
</organism>
<comment type="caution">
    <text evidence="2">The sequence shown here is derived from an EMBL/GenBank/DDBJ whole genome shotgun (WGS) entry which is preliminary data.</text>
</comment>
<feature type="region of interest" description="Disordered" evidence="1">
    <location>
        <begin position="1"/>
        <end position="68"/>
    </location>
</feature>